<dbReference type="RefSeq" id="WP_229317584.1">
    <property type="nucleotide sequence ID" value="NZ_AP025184.1"/>
</dbReference>
<dbReference type="Pfam" id="PF19573">
    <property type="entry name" value="DUF6089"/>
    <property type="match status" value="1"/>
</dbReference>
<dbReference type="Gene3D" id="2.40.160.20">
    <property type="match status" value="1"/>
</dbReference>
<dbReference type="EMBL" id="AP025184">
    <property type="protein sequence ID" value="BDB53909.1"/>
    <property type="molecule type" value="Genomic_DNA"/>
</dbReference>
<evidence type="ECO:0000259" key="2">
    <source>
        <dbReference type="Pfam" id="PF19573"/>
    </source>
</evidence>
<evidence type="ECO:0000313" key="4">
    <source>
        <dbReference type="Proteomes" id="UP001319867"/>
    </source>
</evidence>
<organism evidence="3 4">
    <name type="scientific">Flavobacterium ammoniigenes</name>
    <dbReference type="NCBI Taxonomy" id="1751095"/>
    <lineage>
        <taxon>Bacteria</taxon>
        <taxon>Pseudomonadati</taxon>
        <taxon>Bacteroidota</taxon>
        <taxon>Flavobacteriia</taxon>
        <taxon>Flavobacteriales</taxon>
        <taxon>Flavobacteriaceae</taxon>
        <taxon>Flavobacterium</taxon>
    </lineage>
</organism>
<evidence type="ECO:0000256" key="1">
    <source>
        <dbReference type="SAM" id="SignalP"/>
    </source>
</evidence>
<name>A0ABN6KXB9_9FLAO</name>
<accession>A0ABN6KXB9</accession>
<feature type="domain" description="DUF6089" evidence="2">
    <location>
        <begin position="3"/>
        <end position="226"/>
    </location>
</feature>
<feature type="signal peptide" evidence="1">
    <location>
        <begin position="1"/>
        <end position="19"/>
    </location>
</feature>
<sequence>MTKINIALICLLFFTATQAQINELGVFVGGSNFIGDVGSTTYVNPNSPAIGLVYKWNKTPRHSWRFSFIKSKLTAKDIESNDQKRMVRKYEFDNAITELSGGIEFNFFDFNIFNPLERKITPYVYTGLSLSFYDSLFFKYGRSEFDSKQKTLGLPLILGVKSNLTSNFVVGLEVGSRFTFADDLDGSLPKNSNGIPFGNFNNKDWYVFSGLTLTYTFGNKPCFCAE</sequence>
<feature type="chain" id="PRO_5046416700" description="DUF6089 domain-containing protein" evidence="1">
    <location>
        <begin position="20"/>
        <end position="226"/>
    </location>
</feature>
<protein>
    <recommendedName>
        <fullName evidence="2">DUF6089 domain-containing protein</fullName>
    </recommendedName>
</protein>
<keyword evidence="1" id="KW-0732">Signal</keyword>
<reference evidence="3 4" key="2">
    <citation type="journal article" date="2022" name="Microorganisms">
        <title>Complete Genome Sequences of Two Flavobacterium ammonificans Strains and a Flavobacterium ammoniigenes Strain of Ammonifying Bacterioplankton Isolated from Surface River Water.</title>
        <authorList>
            <person name="Suda W."/>
            <person name="Ogata Y."/>
            <person name="Shindo C."/>
            <person name="Watanabe K."/>
        </authorList>
    </citation>
    <scope>NUCLEOTIDE SEQUENCE [LARGE SCALE GENOMIC DNA]</scope>
    <source>
        <strain evidence="3 4">GENT5</strain>
    </source>
</reference>
<proteinExistence type="predicted"/>
<dbReference type="Proteomes" id="UP001319867">
    <property type="component" value="Chromosome"/>
</dbReference>
<keyword evidence="4" id="KW-1185">Reference proteome</keyword>
<reference evidence="3 4" key="1">
    <citation type="journal article" date="2022" name="Int. J. Syst. Evol. Microbiol.">
        <title>Flavobacterium ammonificans sp. nov. and Flavobacterium ammoniigenes sp. nov., ammonifying bacteria isolated from surface river water.</title>
        <authorList>
            <person name="Watanabe K."/>
            <person name="Kitamura T."/>
            <person name="Ogata Y."/>
            <person name="Shindo C."/>
            <person name="Suda W."/>
        </authorList>
    </citation>
    <scope>NUCLEOTIDE SEQUENCE [LARGE SCALE GENOMIC DNA]</scope>
    <source>
        <strain evidence="3 4">GENT5</strain>
    </source>
</reference>
<evidence type="ECO:0000313" key="3">
    <source>
        <dbReference type="EMBL" id="BDB53909.1"/>
    </source>
</evidence>
<dbReference type="InterPro" id="IPR011250">
    <property type="entry name" value="OMP/PagP_B-barrel"/>
</dbReference>
<dbReference type="SUPFAM" id="SSF56925">
    <property type="entry name" value="OMPA-like"/>
    <property type="match status" value="1"/>
</dbReference>
<dbReference type="InterPro" id="IPR045743">
    <property type="entry name" value="DUF6089"/>
</dbReference>
<gene>
    <name evidence="3" type="ORF">GENT5_02140</name>
</gene>